<reference evidence="2 3" key="1">
    <citation type="submission" date="2015-05" db="EMBL/GenBank/DDBJ databases">
        <title>Draft Genome assembly of Streptomyces showdoensis.</title>
        <authorList>
            <person name="Thapa K.K."/>
            <person name="Metsa-Ketela M."/>
        </authorList>
    </citation>
    <scope>NUCLEOTIDE SEQUENCE [LARGE SCALE GENOMIC DNA]</scope>
    <source>
        <strain evidence="2 3">ATCC 15227</strain>
    </source>
</reference>
<dbReference type="PROSITE" id="PS51257">
    <property type="entry name" value="PROKAR_LIPOPROTEIN"/>
    <property type="match status" value="1"/>
</dbReference>
<keyword evidence="3" id="KW-1185">Reference proteome</keyword>
<dbReference type="EMBL" id="LAQS01000056">
    <property type="protein sequence ID" value="KKZ70540.1"/>
    <property type="molecule type" value="Genomic_DNA"/>
</dbReference>
<organism evidence="2 3">
    <name type="scientific">Streptomyces showdoensis</name>
    <dbReference type="NCBI Taxonomy" id="68268"/>
    <lineage>
        <taxon>Bacteria</taxon>
        <taxon>Bacillati</taxon>
        <taxon>Actinomycetota</taxon>
        <taxon>Actinomycetes</taxon>
        <taxon>Kitasatosporales</taxon>
        <taxon>Streptomycetaceae</taxon>
        <taxon>Streptomyces</taxon>
    </lineage>
</organism>
<dbReference type="OrthoDB" id="4332419at2"/>
<protein>
    <recommendedName>
        <fullName evidence="4">Lipoprotein</fullName>
    </recommendedName>
</protein>
<evidence type="ECO:0008006" key="4">
    <source>
        <dbReference type="Google" id="ProtNLM"/>
    </source>
</evidence>
<dbReference type="Proteomes" id="UP000265325">
    <property type="component" value="Unassembled WGS sequence"/>
</dbReference>
<comment type="caution">
    <text evidence="2">The sequence shown here is derived from an EMBL/GenBank/DDBJ whole genome shotgun (WGS) entry which is preliminary data.</text>
</comment>
<dbReference type="AlphaFoldDB" id="A0A2P2GGA7"/>
<feature type="chain" id="PRO_5015128530" description="Lipoprotein" evidence="1">
    <location>
        <begin position="28"/>
        <end position="160"/>
    </location>
</feature>
<evidence type="ECO:0000313" key="2">
    <source>
        <dbReference type="EMBL" id="KKZ70540.1"/>
    </source>
</evidence>
<evidence type="ECO:0000256" key="1">
    <source>
        <dbReference type="SAM" id="SignalP"/>
    </source>
</evidence>
<evidence type="ECO:0000313" key="3">
    <source>
        <dbReference type="Proteomes" id="UP000265325"/>
    </source>
</evidence>
<feature type="signal peptide" evidence="1">
    <location>
        <begin position="1"/>
        <end position="27"/>
    </location>
</feature>
<gene>
    <name evidence="2" type="ORF">VO63_28445</name>
</gene>
<sequence>MQSGKRYGAAALLAAVVTVTGCGQAPATPADAPATASPTAGTREPAPQEVLVEVVVNGGFAGVSNKLVVHYDGTYTTRTGTEAPKSGRMTPAEVAELRAALEDPAYAKVPARPSGSPIADGFTYAVTHAHRLVIAGDGERPPALDRVFKALPEGGPPTGR</sequence>
<proteinExistence type="predicted"/>
<dbReference type="RefSeq" id="WP_046910903.1">
    <property type="nucleotide sequence ID" value="NZ_BAAAXG010000026.1"/>
</dbReference>
<accession>A0A2P2GGA7</accession>
<keyword evidence="1" id="KW-0732">Signal</keyword>
<name>A0A2P2GGA7_STREW</name>